<evidence type="ECO:0000256" key="9">
    <source>
        <dbReference type="ARBA" id="ARBA00054092"/>
    </source>
</evidence>
<organism evidence="12 13">
    <name type="scientific">Rhodotorula taiwanensis</name>
    <dbReference type="NCBI Taxonomy" id="741276"/>
    <lineage>
        <taxon>Eukaryota</taxon>
        <taxon>Fungi</taxon>
        <taxon>Dikarya</taxon>
        <taxon>Basidiomycota</taxon>
        <taxon>Pucciniomycotina</taxon>
        <taxon>Microbotryomycetes</taxon>
        <taxon>Sporidiobolales</taxon>
        <taxon>Sporidiobolaceae</taxon>
        <taxon>Rhodotorula</taxon>
    </lineage>
</organism>
<comment type="cofactor">
    <cofactor evidence="1">
        <name>[4Fe-4S] cluster</name>
        <dbReference type="ChEBI" id="CHEBI:49883"/>
    </cofactor>
</comment>
<dbReference type="SFLD" id="SFLDS00032">
    <property type="entry name" value="Radical_SAM_3-amino-3-carboxyp"/>
    <property type="match status" value="1"/>
</dbReference>
<dbReference type="InterPro" id="IPR016435">
    <property type="entry name" value="DPH1/DPH2"/>
</dbReference>
<dbReference type="InterPro" id="IPR042263">
    <property type="entry name" value="DPH1/DPH2_1"/>
</dbReference>
<comment type="similarity">
    <text evidence="3 10">Belongs to the DPH1/DPH2 family. DPH2 subfamily.</text>
</comment>
<dbReference type="InterPro" id="IPR010014">
    <property type="entry name" value="DHP2"/>
</dbReference>
<dbReference type="NCBIfam" id="TIGR00322">
    <property type="entry name" value="diphth2_R"/>
    <property type="match status" value="2"/>
</dbReference>
<dbReference type="GO" id="GO:0005737">
    <property type="term" value="C:cytoplasm"/>
    <property type="evidence" value="ECO:0007669"/>
    <property type="project" value="UniProtKB-SubCell"/>
</dbReference>
<dbReference type="Pfam" id="PF01866">
    <property type="entry name" value="Diphthamide_syn"/>
    <property type="match status" value="2"/>
</dbReference>
<comment type="function">
    <text evidence="10">Required for the first step of diphthamide biosynthesis, a post-translational modification of histidine which occurs in elongation factor 2. DPH1 and DPH2 transfer a 3-amino-3-carboxypropyl (ACP) group from S-adenosyl-L-methionine (SAM) to a histidine residue, the reaction is assisted by a reduction system comprising DPH3 and a NADH-dependent reductase. Facilitates the reduction of the catalytic iron-sulfur cluster found in the DPH1 subunit.</text>
</comment>
<dbReference type="InterPro" id="IPR042265">
    <property type="entry name" value="DPH1/DPH2_3"/>
</dbReference>
<dbReference type="FunFam" id="3.40.50.11860:FF:000001">
    <property type="entry name" value="2-(3-amino-3-carboxypropyl)histidine synthase subunit 2"/>
    <property type="match status" value="1"/>
</dbReference>
<gene>
    <name evidence="12" type="ORF">BMF94_1241</name>
</gene>
<dbReference type="GO" id="GO:0046872">
    <property type="term" value="F:metal ion binding"/>
    <property type="evidence" value="ECO:0007669"/>
    <property type="project" value="UniProtKB-KW"/>
</dbReference>
<comment type="caution">
    <text evidence="12">The sequence shown here is derived from an EMBL/GenBank/DDBJ whole genome shotgun (WGS) entry which is preliminary data.</text>
</comment>
<evidence type="ECO:0000256" key="4">
    <source>
        <dbReference type="ARBA" id="ARBA00021914"/>
    </source>
</evidence>
<evidence type="ECO:0000256" key="11">
    <source>
        <dbReference type="SAM" id="MobiDB-lite"/>
    </source>
</evidence>
<dbReference type="Gene3D" id="3.40.50.11860">
    <property type="entry name" value="Diphthamide synthesis DPH1/DPH2 domain 3"/>
    <property type="match status" value="1"/>
</dbReference>
<protein>
    <recommendedName>
        <fullName evidence="4 10">2-(3-amino-3-carboxypropyl)histidine synthase subunit 2</fullName>
    </recommendedName>
</protein>
<keyword evidence="7 10" id="KW-0411">Iron-sulfur</keyword>
<evidence type="ECO:0000256" key="1">
    <source>
        <dbReference type="ARBA" id="ARBA00001966"/>
    </source>
</evidence>
<reference evidence="12 13" key="1">
    <citation type="journal article" date="2018" name="Front. Microbiol.">
        <title>Prospects for Fungal Bioremediation of Acidic Radioactive Waste Sites: Characterization and Genome Sequence of Rhodotorula taiwanensis MD1149.</title>
        <authorList>
            <person name="Tkavc R."/>
            <person name="Matrosova V.Y."/>
            <person name="Grichenko O.E."/>
            <person name="Gostincar C."/>
            <person name="Volpe R.P."/>
            <person name="Klimenkova P."/>
            <person name="Gaidamakova E.K."/>
            <person name="Zhou C.E."/>
            <person name="Stewart B.J."/>
            <person name="Lyman M.G."/>
            <person name="Malfatti S.A."/>
            <person name="Rubinfeld B."/>
            <person name="Courtot M."/>
            <person name="Singh J."/>
            <person name="Dalgard C.L."/>
            <person name="Hamilton T."/>
            <person name="Frey K.G."/>
            <person name="Gunde-Cimerman N."/>
            <person name="Dugan L."/>
            <person name="Daly M.J."/>
        </authorList>
    </citation>
    <scope>NUCLEOTIDE SEQUENCE [LARGE SCALE GENOMIC DNA]</scope>
    <source>
        <strain evidence="12 13">MD1149</strain>
    </source>
</reference>
<dbReference type="EMBL" id="PJQD01000013">
    <property type="protein sequence ID" value="POY75619.1"/>
    <property type="molecule type" value="Genomic_DNA"/>
</dbReference>
<evidence type="ECO:0000256" key="2">
    <source>
        <dbReference type="ARBA" id="ARBA00005156"/>
    </source>
</evidence>
<dbReference type="Gene3D" id="3.40.50.11840">
    <property type="entry name" value="Diphthamide synthesis DPH1/DPH2 domain 1"/>
    <property type="match status" value="1"/>
</dbReference>
<dbReference type="OrthoDB" id="449241at2759"/>
<feature type="compositionally biased region" description="Low complexity" evidence="11">
    <location>
        <begin position="239"/>
        <end position="254"/>
    </location>
</feature>
<keyword evidence="5 10" id="KW-0479">Metal-binding</keyword>
<dbReference type="GO" id="GO:0051536">
    <property type="term" value="F:iron-sulfur cluster binding"/>
    <property type="evidence" value="ECO:0007669"/>
    <property type="project" value="UniProtKB-KW"/>
</dbReference>
<dbReference type="FunFam" id="3.40.50.11840:FF:000002">
    <property type="entry name" value="2-(3-amino-3-carboxypropyl)histidine synthase subunit 2"/>
    <property type="match status" value="1"/>
</dbReference>
<keyword evidence="13" id="KW-1185">Reference proteome</keyword>
<comment type="pathway">
    <text evidence="2 10">Protein modification; peptidyl-diphthamide biosynthesis.</text>
</comment>
<sequence>MSQQAPPSVAPSGEDAILQTIDVEPEALASDSSALEHAYEVDLTLAEIERGGYQRIGLQFADEQLHDAVQVYRALRDRLPKEKELYVLADTTYGSCCVDEVAAQHVDADFVVHYGHTCLSPTARLPVLYVLTKRDIDPDHAASSIASTSRASLNEEPPKAIIVLYDVAYAHKSHLVADALRSQMPASIPLVLSHLDKRANLRSHARPSTDEAQDAALPRRSSSTENGKGKAPATEGVAEGELASDAAAPAGEASDAADVDGDTEPLAFDLEPEVPAPPTTIPRSTARYELPDGVDSVDDCALIWIGGESLALNNLLLTHGRCRVWSYDPASKTSRLESARTNKMLMRRYATVEKAKDADVIGILVGTLGVAAYLPLITHLRELIASHHKKSYTVAVGKLNPAKLANFIEVECFVLVACPENSMVDSKEFLRPIVTPFELELALTTKAWTGDYILDFSQLLESSTFGQDAGKLADGADAAGTNDEDDEAPVFSSATGQYRHPKKYVQRGFKDADELASQASALALRDQSSAVARVLGSAAGEYMAGRTYKGLEPRFGMDAPAQLEMGREGGIARGYGYERGPDGVTGRDESQQ</sequence>
<name>A0A2S5BFS5_9BASI</name>
<evidence type="ECO:0000256" key="5">
    <source>
        <dbReference type="ARBA" id="ARBA00022723"/>
    </source>
</evidence>
<evidence type="ECO:0000256" key="8">
    <source>
        <dbReference type="ARBA" id="ARBA00034128"/>
    </source>
</evidence>
<evidence type="ECO:0000256" key="6">
    <source>
        <dbReference type="ARBA" id="ARBA00023004"/>
    </source>
</evidence>
<accession>A0A2S5BFS5</accession>
<evidence type="ECO:0000256" key="3">
    <source>
        <dbReference type="ARBA" id="ARBA00006179"/>
    </source>
</evidence>
<dbReference type="STRING" id="741276.A0A2S5BFS5"/>
<dbReference type="UniPathway" id="UPA00559"/>
<dbReference type="AlphaFoldDB" id="A0A2S5BFS5"/>
<proteinExistence type="inferred from homology"/>
<comment type="function">
    <text evidence="9">Required for the first step of diphthamide biosynthesis, a post-translational modification of histidine which occurs in elongation factor 2. DPH1 and DPH2 transfer a 3-amino-3-carboxypropyl (ACP) group from S-adenosyl-L-methionine (SAM) to a histidine residue, the reaction is assisted by a reduction system comprising DPH3 and a NADH-dependent reductase, predominantly CBR1. Facilitates the reduction of the catalytic iron-sulfur cluster found in the DPH1 subunit.</text>
</comment>
<dbReference type="PANTHER" id="PTHR10762">
    <property type="entry name" value="DIPHTHAMIDE BIOSYNTHESIS PROTEIN"/>
    <property type="match status" value="1"/>
</dbReference>
<dbReference type="GO" id="GO:0017183">
    <property type="term" value="P:protein histidyl modification to diphthamide"/>
    <property type="evidence" value="ECO:0007669"/>
    <property type="project" value="UniProtKB-UniPathway"/>
</dbReference>
<comment type="subcellular location">
    <subcellularLocation>
        <location evidence="10">Cytoplasm</location>
    </subcellularLocation>
</comment>
<comment type="subunit">
    <text evidence="8">Component of the 2-(3-amino-3-carboxypropyl)histidine synthase complex composed of DPH1, DPH2, DPH3 and a NADH-dependent reductase, predominantly CBR1.</text>
</comment>
<feature type="compositionally biased region" description="Basic and acidic residues" evidence="11">
    <location>
        <begin position="579"/>
        <end position="592"/>
    </location>
</feature>
<evidence type="ECO:0000256" key="7">
    <source>
        <dbReference type="ARBA" id="ARBA00023014"/>
    </source>
</evidence>
<feature type="region of interest" description="Disordered" evidence="11">
    <location>
        <begin position="572"/>
        <end position="592"/>
    </location>
</feature>
<dbReference type="NCBIfam" id="TIGR00272">
    <property type="entry name" value="DPH2"/>
    <property type="match status" value="1"/>
</dbReference>
<dbReference type="GO" id="GO:0090560">
    <property type="term" value="F:2-(3-amino-3-carboxypropyl)histidine synthase activity"/>
    <property type="evidence" value="ECO:0007669"/>
    <property type="project" value="InterPro"/>
</dbReference>
<dbReference type="PANTHER" id="PTHR10762:SF2">
    <property type="entry name" value="2-(3-AMINO-3-CARBOXYPROPYL)HISTIDINE SYNTHASE SUBUNIT 2"/>
    <property type="match status" value="1"/>
</dbReference>
<dbReference type="SFLD" id="SFLDG01121">
    <property type="entry name" value="Diphthamide_biosynthesis"/>
    <property type="match status" value="1"/>
</dbReference>
<dbReference type="Proteomes" id="UP000237144">
    <property type="component" value="Unassembled WGS sequence"/>
</dbReference>
<evidence type="ECO:0000256" key="10">
    <source>
        <dbReference type="RuleBase" id="RU364133"/>
    </source>
</evidence>
<evidence type="ECO:0000313" key="13">
    <source>
        <dbReference type="Proteomes" id="UP000237144"/>
    </source>
</evidence>
<evidence type="ECO:0000313" key="12">
    <source>
        <dbReference type="EMBL" id="POY75619.1"/>
    </source>
</evidence>
<feature type="region of interest" description="Disordered" evidence="11">
    <location>
        <begin position="202"/>
        <end position="287"/>
    </location>
</feature>
<dbReference type="SFLD" id="SFLDF00408">
    <property type="entry name" value="Diphthamide_biosynthesis_famil"/>
    <property type="match status" value="1"/>
</dbReference>
<keyword evidence="10" id="KW-0963">Cytoplasm</keyword>
<keyword evidence="6 10" id="KW-0408">Iron</keyword>